<dbReference type="AlphaFoldDB" id="A0A4Q7YQP6"/>
<name>A0A4Q7YQP6_9BACT</name>
<evidence type="ECO:0000313" key="2">
    <source>
        <dbReference type="Proteomes" id="UP000292958"/>
    </source>
</evidence>
<accession>A0A4Q7YQP6</accession>
<comment type="caution">
    <text evidence="1">The sequence shown here is derived from an EMBL/GenBank/DDBJ whole genome shotgun (WGS) entry which is preliminary data.</text>
</comment>
<reference evidence="1 2" key="1">
    <citation type="submission" date="2019-02" db="EMBL/GenBank/DDBJ databases">
        <title>Genomic Encyclopedia of Archaeal and Bacterial Type Strains, Phase II (KMG-II): from individual species to whole genera.</title>
        <authorList>
            <person name="Goeker M."/>
        </authorList>
    </citation>
    <scope>NUCLEOTIDE SEQUENCE [LARGE SCALE GENOMIC DNA]</scope>
    <source>
        <strain evidence="1 2">DSM 18101</strain>
    </source>
</reference>
<keyword evidence="2" id="KW-1185">Reference proteome</keyword>
<sequence length="144" mass="15935">MFGSDFNHPGLLPRANYNLGIGHTFAFLKKNPLGDELTIAYTYENAGTHGFFHTNFGEHTESAGIMKNFALPGTKLVTGYTWIQSGLTSYTGNAHVQNRLASSASLGAIVHFNNSNSIWIQETYNKVVTVPWYTTSSIGYTYSW</sequence>
<evidence type="ECO:0000313" key="1">
    <source>
        <dbReference type="EMBL" id="RZU39788.1"/>
    </source>
</evidence>
<dbReference type="Proteomes" id="UP000292958">
    <property type="component" value="Unassembled WGS sequence"/>
</dbReference>
<gene>
    <name evidence="1" type="ORF">BDD14_1181</name>
</gene>
<dbReference type="RefSeq" id="WP_130417950.1">
    <property type="nucleotide sequence ID" value="NZ_SHKW01000001.1"/>
</dbReference>
<protein>
    <submittedName>
        <fullName evidence="1">Uncharacterized protein</fullName>
    </submittedName>
</protein>
<organism evidence="1 2">
    <name type="scientific">Edaphobacter modestus</name>
    <dbReference type="NCBI Taxonomy" id="388466"/>
    <lineage>
        <taxon>Bacteria</taxon>
        <taxon>Pseudomonadati</taxon>
        <taxon>Acidobacteriota</taxon>
        <taxon>Terriglobia</taxon>
        <taxon>Terriglobales</taxon>
        <taxon>Acidobacteriaceae</taxon>
        <taxon>Edaphobacter</taxon>
    </lineage>
</organism>
<proteinExistence type="predicted"/>
<dbReference type="EMBL" id="SHKW01000001">
    <property type="protein sequence ID" value="RZU39788.1"/>
    <property type="molecule type" value="Genomic_DNA"/>
</dbReference>